<comment type="caution">
    <text evidence="3">The sequence shown here is derived from an EMBL/GenBank/DDBJ whole genome shotgun (WGS) entry which is preliminary data.</text>
</comment>
<evidence type="ECO:0000313" key="3">
    <source>
        <dbReference type="EMBL" id="TRW22541.1"/>
    </source>
</evidence>
<evidence type="ECO:0000256" key="1">
    <source>
        <dbReference type="SAM" id="SignalP"/>
    </source>
</evidence>
<protein>
    <submittedName>
        <fullName evidence="3">T9SS sorting signal type C domain-containing protein</fullName>
    </submittedName>
</protein>
<dbReference type="SMART" id="SM00409">
    <property type="entry name" value="IG"/>
    <property type="match status" value="1"/>
</dbReference>
<dbReference type="OrthoDB" id="1652165at2"/>
<dbReference type="InterPro" id="IPR013783">
    <property type="entry name" value="Ig-like_fold"/>
</dbReference>
<dbReference type="Gene3D" id="2.60.40.10">
    <property type="entry name" value="Immunoglobulins"/>
    <property type="match status" value="1"/>
</dbReference>
<organism evidence="3 4">
    <name type="scientific">Flavobacterium zepuense</name>
    <dbReference type="NCBI Taxonomy" id="2593302"/>
    <lineage>
        <taxon>Bacteria</taxon>
        <taxon>Pseudomonadati</taxon>
        <taxon>Bacteroidota</taxon>
        <taxon>Flavobacteriia</taxon>
        <taxon>Flavobacteriales</taxon>
        <taxon>Flavobacteriaceae</taxon>
        <taxon>Flavobacterium</taxon>
    </lineage>
</organism>
<proteinExistence type="predicted"/>
<name>A0A552UWC6_9FLAO</name>
<feature type="signal peptide" evidence="1">
    <location>
        <begin position="1"/>
        <end position="25"/>
    </location>
</feature>
<dbReference type="RefSeq" id="WP_143374584.1">
    <property type="nucleotide sequence ID" value="NZ_VJVZ01000012.1"/>
</dbReference>
<gene>
    <name evidence="3" type="ORF">FMM05_16810</name>
</gene>
<dbReference type="Proteomes" id="UP000320643">
    <property type="component" value="Unassembled WGS sequence"/>
</dbReference>
<sequence>MKSKITLLKSCVLLALLQVPAAGFASNSEAHLVSNSKNSFPAIASIASQIVTQPQSAAACLGESAQFTVVADVTGSAVYSWQKNGVLLSNGGAISGADTPTLTITNITANDAAAYRCMIVDLSGAQYTNDAYLNTTIAPINDVTTCLNVTSFIQAEAQGAYTQYQWYASASADSNTGGTLIANANASSYSPAVNNAGTTYYYVEAYPASYQCAKVTSNVVAFTVTASAAGTVSDNEFICPGETVVVTLTGYNGTIQWQQSLDGLNNWQDVTGGTGATTGSYTTPALVSSTYYRAQVTSNSCGVVYSDTVGITVSGVFVWIGADNTDWNTADNWSCSMVPTKEQHVIIPSFPAYQPVITGATALAKSLTIDEGASVTVTTGATLNVSKDVSVDDGATLLIQNNAALVQDDEVNNSGLVVVKKNSNPLFRLDYTMWSSPVSGQPIGTFSPFTVSTRFYTYDGASDQYATLADLTQNFEPATAYLIRMPNSITGTATGGYYDGTDTHSYQGNFTGTPHNGTINVTPNTLGNRYMAVGNPYPSPISVKEFFEQNAGVLDSLSGFYMWRKKNDGAVSTYCTLTMAGLVANAATSETTGEDTEGYMYGGQDQSMYYDINDDNANWMISAGQGFIVRAKEDATGQLTFNNSMRRAAAAGGNQSFFKGAQNNAATASRLWVNIKGAGSFSQTAIAYIDGATTGLDYGYDGARLTDNGSTELYTTVANKNLAIQARPAFTSSDVVAMGYKAIAAGEFTIALDHFDGVFAQGQDVFIKDNLLNATHNLSEGAYTFTTDAGTFANRFEILYMPQQALDTNEFAFDANSVIVYQKDGVVNITSGTAIMNNVTVYDISGRKLYGQSDINNTNATISGLKIQQEVIIVEINTEKGRVAKKIIL</sequence>
<reference evidence="3 4" key="1">
    <citation type="submission" date="2019-07" db="EMBL/GenBank/DDBJ databases">
        <title>Flavobacterium sp. nov., isolated from glacier ice.</title>
        <authorList>
            <person name="Liu Q."/>
            <person name="Xin Y.-H."/>
        </authorList>
    </citation>
    <scope>NUCLEOTIDE SEQUENCE [LARGE SCALE GENOMIC DNA]</scope>
    <source>
        <strain evidence="3 4">ZT4R6</strain>
    </source>
</reference>
<dbReference type="AlphaFoldDB" id="A0A552UWC6"/>
<accession>A0A552UWC6</accession>
<dbReference type="InterPro" id="IPR007110">
    <property type="entry name" value="Ig-like_dom"/>
</dbReference>
<keyword evidence="4" id="KW-1185">Reference proteome</keyword>
<feature type="domain" description="Ig-like" evidence="2">
    <location>
        <begin position="41"/>
        <end position="134"/>
    </location>
</feature>
<evidence type="ECO:0000259" key="2">
    <source>
        <dbReference type="PROSITE" id="PS50835"/>
    </source>
</evidence>
<dbReference type="NCBIfam" id="NF033708">
    <property type="entry name" value="T9SS_Cterm_ChiA"/>
    <property type="match status" value="1"/>
</dbReference>
<dbReference type="Pfam" id="PF13927">
    <property type="entry name" value="Ig_3"/>
    <property type="match status" value="1"/>
</dbReference>
<dbReference type="EMBL" id="VJVZ01000012">
    <property type="protein sequence ID" value="TRW22541.1"/>
    <property type="molecule type" value="Genomic_DNA"/>
</dbReference>
<dbReference type="InterPro" id="IPR036179">
    <property type="entry name" value="Ig-like_dom_sf"/>
</dbReference>
<dbReference type="SUPFAM" id="SSF48726">
    <property type="entry name" value="Immunoglobulin"/>
    <property type="match status" value="1"/>
</dbReference>
<dbReference type="PROSITE" id="PS50835">
    <property type="entry name" value="IG_LIKE"/>
    <property type="match status" value="1"/>
</dbReference>
<dbReference type="InterPro" id="IPR003599">
    <property type="entry name" value="Ig_sub"/>
</dbReference>
<evidence type="ECO:0000313" key="4">
    <source>
        <dbReference type="Proteomes" id="UP000320643"/>
    </source>
</evidence>
<keyword evidence="1" id="KW-0732">Signal</keyword>
<feature type="chain" id="PRO_5021861548" evidence="1">
    <location>
        <begin position="26"/>
        <end position="889"/>
    </location>
</feature>